<comment type="caution">
    <text evidence="1">The sequence shown here is derived from an EMBL/GenBank/DDBJ whole genome shotgun (WGS) entry which is preliminary data.</text>
</comment>
<protein>
    <submittedName>
        <fullName evidence="1">Uncharacterized protein</fullName>
    </submittedName>
</protein>
<dbReference type="Proteomes" id="UP000597656">
    <property type="component" value="Unassembled WGS sequence"/>
</dbReference>
<sequence>MVTATVTNPPQAVVKVDDRLGYGGLKLGMSLEEARAAGLTDLTWNSAGEKDCVADGKVAISRKHGVERITLPAEAKTSKGIGVGSTFAEVKRAYPNASEYRAGWSAQVADNAVYAFVGGIKLVHFADTDHVVRIKLTATTVQCAMAFL</sequence>
<accession>A0ABQ2I847</accession>
<gene>
    <name evidence="1" type="ORF">GCM10011609_43280</name>
</gene>
<evidence type="ECO:0000313" key="1">
    <source>
        <dbReference type="EMBL" id="GGN00277.1"/>
    </source>
</evidence>
<keyword evidence="2" id="KW-1185">Reference proteome</keyword>
<proteinExistence type="predicted"/>
<dbReference type="EMBL" id="BMNC01000005">
    <property type="protein sequence ID" value="GGN00277.1"/>
    <property type="molecule type" value="Genomic_DNA"/>
</dbReference>
<evidence type="ECO:0000313" key="2">
    <source>
        <dbReference type="Proteomes" id="UP000597656"/>
    </source>
</evidence>
<name>A0ABQ2I847_9PSEU</name>
<reference evidence="2" key="1">
    <citation type="journal article" date="2019" name="Int. J. Syst. Evol. Microbiol.">
        <title>The Global Catalogue of Microorganisms (GCM) 10K type strain sequencing project: providing services to taxonomists for standard genome sequencing and annotation.</title>
        <authorList>
            <consortium name="The Broad Institute Genomics Platform"/>
            <consortium name="The Broad Institute Genome Sequencing Center for Infectious Disease"/>
            <person name="Wu L."/>
            <person name="Ma J."/>
        </authorList>
    </citation>
    <scope>NUCLEOTIDE SEQUENCE [LARGE SCALE GENOMIC DNA]</scope>
    <source>
        <strain evidence="2">CGMCC 4.7319</strain>
    </source>
</reference>
<organism evidence="1 2">
    <name type="scientific">Lentzea pudingi</name>
    <dbReference type="NCBI Taxonomy" id="1789439"/>
    <lineage>
        <taxon>Bacteria</taxon>
        <taxon>Bacillati</taxon>
        <taxon>Actinomycetota</taxon>
        <taxon>Actinomycetes</taxon>
        <taxon>Pseudonocardiales</taxon>
        <taxon>Pseudonocardiaceae</taxon>
        <taxon>Lentzea</taxon>
    </lineage>
</organism>